<evidence type="ECO:0000256" key="1">
    <source>
        <dbReference type="SAM" id="MobiDB-lite"/>
    </source>
</evidence>
<evidence type="ECO:0000259" key="2">
    <source>
        <dbReference type="Pfam" id="PF12937"/>
    </source>
</evidence>
<dbReference type="Gene3D" id="1.20.1280.50">
    <property type="match status" value="1"/>
</dbReference>
<evidence type="ECO:0000313" key="4">
    <source>
        <dbReference type="Proteomes" id="UP001203297"/>
    </source>
</evidence>
<dbReference type="InterPro" id="IPR001810">
    <property type="entry name" value="F-box_dom"/>
</dbReference>
<gene>
    <name evidence="3" type="ORF">B0F90DRAFT_270533</name>
</gene>
<sequence>MVNSASVKVMKDVAVQYDSESVEPDDSLDQQLVEAEARVMKLRQRKNGRALISRLPVEILIQIFSYHPASDRHPHVRHRAPPPWLTVTHVCQRWRNAAISCPFLWVDIISTNIRWAEEMLKRSRDVPIHITVDDGGNTQRPCEVGTAHLLFSKIYRAQSLVMTCVHEIFACMPVLFEAEGAPLLQELFLTNFHPSDSLDLVARSLFNGRTPNLQLLSLYRCRILWSSPLLQSDLIYLSISHILPDHRPHMQQVLEVLKRFTRLECLQLDEALPIHISSPNDSIITLLSVERLALTHLRFFSLCARSALDILDLTAHLLIPTSALFQLICEEFELYTPEIDSGDVMLAALASHLCAARDTTASGGIGDQDPWALVRSVHVRDIPAARSWSLFAGTGGPTGEDGRDASPPNPAEEQAHVLSLHLRWRSHPTGARAATSFIERAVRLPPLARARTLLVESDLFEQGSMWRAAFARAHHVEALFAGGGKTAAGAAQMLREAGQQEQLEAEERDAGVYAVIARLLPSSFAFERPAGKLPRSLFPRLRRLAIANADFGGPDSGLFDSLHTGLSARMVNEGGAIAQLAIWRCDVRQEQVDTLGELVEESKGNGWLVNATSQDEVDVGNGDDILLPGQDQIPPLLPEESSEPDESEVE</sequence>
<organism evidence="3 4">
    <name type="scientific">Multifurca ochricompacta</name>
    <dbReference type="NCBI Taxonomy" id="376703"/>
    <lineage>
        <taxon>Eukaryota</taxon>
        <taxon>Fungi</taxon>
        <taxon>Dikarya</taxon>
        <taxon>Basidiomycota</taxon>
        <taxon>Agaricomycotina</taxon>
        <taxon>Agaricomycetes</taxon>
        <taxon>Russulales</taxon>
        <taxon>Russulaceae</taxon>
        <taxon>Multifurca</taxon>
    </lineage>
</organism>
<feature type="compositionally biased region" description="Acidic residues" evidence="1">
    <location>
        <begin position="640"/>
        <end position="650"/>
    </location>
</feature>
<dbReference type="EMBL" id="WTXG01000012">
    <property type="protein sequence ID" value="KAI0301959.1"/>
    <property type="molecule type" value="Genomic_DNA"/>
</dbReference>
<dbReference type="SUPFAM" id="SSF81383">
    <property type="entry name" value="F-box domain"/>
    <property type="match status" value="1"/>
</dbReference>
<feature type="region of interest" description="Disordered" evidence="1">
    <location>
        <begin position="617"/>
        <end position="650"/>
    </location>
</feature>
<dbReference type="InterPro" id="IPR036047">
    <property type="entry name" value="F-box-like_dom_sf"/>
</dbReference>
<dbReference type="AlphaFoldDB" id="A0AAD4M4V8"/>
<dbReference type="Proteomes" id="UP001203297">
    <property type="component" value="Unassembled WGS sequence"/>
</dbReference>
<keyword evidence="4" id="KW-1185">Reference proteome</keyword>
<reference evidence="3" key="1">
    <citation type="journal article" date="2022" name="New Phytol.">
        <title>Evolutionary transition to the ectomycorrhizal habit in the genomes of a hyperdiverse lineage of mushroom-forming fungi.</title>
        <authorList>
            <person name="Looney B."/>
            <person name="Miyauchi S."/>
            <person name="Morin E."/>
            <person name="Drula E."/>
            <person name="Courty P.E."/>
            <person name="Kohler A."/>
            <person name="Kuo A."/>
            <person name="LaButti K."/>
            <person name="Pangilinan J."/>
            <person name="Lipzen A."/>
            <person name="Riley R."/>
            <person name="Andreopoulos W."/>
            <person name="He G."/>
            <person name="Johnson J."/>
            <person name="Nolan M."/>
            <person name="Tritt A."/>
            <person name="Barry K.W."/>
            <person name="Grigoriev I.V."/>
            <person name="Nagy L.G."/>
            <person name="Hibbett D."/>
            <person name="Henrissat B."/>
            <person name="Matheny P.B."/>
            <person name="Labbe J."/>
            <person name="Martin F.M."/>
        </authorList>
    </citation>
    <scope>NUCLEOTIDE SEQUENCE</scope>
    <source>
        <strain evidence="3">BPL690</strain>
    </source>
</reference>
<dbReference type="Pfam" id="PF12937">
    <property type="entry name" value="F-box-like"/>
    <property type="match status" value="1"/>
</dbReference>
<proteinExistence type="predicted"/>
<accession>A0AAD4M4V8</accession>
<comment type="caution">
    <text evidence="3">The sequence shown here is derived from an EMBL/GenBank/DDBJ whole genome shotgun (WGS) entry which is preliminary data.</text>
</comment>
<name>A0AAD4M4V8_9AGAM</name>
<feature type="domain" description="F-box" evidence="2">
    <location>
        <begin position="52"/>
        <end position="107"/>
    </location>
</feature>
<protein>
    <recommendedName>
        <fullName evidence="2">F-box domain-containing protein</fullName>
    </recommendedName>
</protein>
<evidence type="ECO:0000313" key="3">
    <source>
        <dbReference type="EMBL" id="KAI0301959.1"/>
    </source>
</evidence>